<evidence type="ECO:0000256" key="9">
    <source>
        <dbReference type="ARBA" id="ARBA00022842"/>
    </source>
</evidence>
<dbReference type="InterPro" id="IPR036397">
    <property type="entry name" value="RNaseH_sf"/>
</dbReference>
<keyword evidence="5" id="KW-0479">Metal-binding</keyword>
<sequence>MATAESLGAQIQGLSSNVVDLSLLSTRFKKADEELHNESTRLSAFLEQLDPTLHSLGYLYILEACTSRPVTNEQARRLVLNLSRPDSFDVRKLMLTNLFELAIIAVSKKFKDQVLMLEVPTLGVGPLLEAVKKLRSSSEHLTALHPDFLQLCLLAKCYKTGLSILEDVIFEFLAFDGDIALTSPRYKSFQHRAANLSSLGTENGEMKCGMENGLGGIPWLGEFASVNDSAPLQETDSQDSVDLKPGAVTDLSETRSKAVLDVFRELALHYQISNQMGLQRIPKCIWTPEIKAISNSSNIKSKDNDHDVMMILNSMASEKEEAKLSSVAKEAGFQLLSDDFNIKVTDTLPSVAEAESKQDDEEKSTYSDANHKPPISEDARQKKKVLSRQTSWGKNNSTFKISRHYVFPEYTNLSYSSLEDFLHGFLNGNLIHINARVLGFNQSDNGIAAMHGMGCAEGSLSYSVVISSRRKNTVCYEGGMAVADVITFLADRGSNSQHLASENGILWTVAGKKGANFLKDALTAAEDKSHEVLLKNLPPKRNVEYGQTKSHTSKGLHHDTASQVATGEGCTGYLAHVLDSQVEQESKPEDIEVVQEYLNVFPESLTTLPLEREVEFEIELEPGTTPISKTPYRMAPVELKELKDHTPSSSPWGAPVLFVKKKDDSLRLCIDYRELNWVTIKNRYPLPRIDDLFDQLQGAMMFSKIDLQSGYHQLRVRSEDVKKTAFRTRYGHYKFLVMPFGLTNAPAAFMDLMNRVFKGFLDKFIIVFIDDILLLREQKLYANSRNAIVQVAFLGHVVTKEGIAVDPRKVEAIQNWPTLKNVTEVRSFLGLASYYRRFVEGFSKIAKPLTNLMKKNAKFQWTDACEKSFQELKQRLVTAPVLTIPSESGNFVVYSDASKNGLGAVLMHNGRVIAYASRQLKEYERNYPTHDLELAAVVFALKIWRHHLYGEKCEIYTDHKSLRYIFTQKELNMRQRRWLELVKDYDCIINYHPGKANVVADALSRKSMAPMRLIQQPIARDLQRLELEVIPVGHKNIISALIVQPTLQERIKMEQQKDVKLTEIKQSIEAGKESNFTMDEKGVIQFKGRKQNVSDRKCYWWPGMKKDVANHVARCQICQQVKVEHQRPSGTLKPLAIPEWKWEHVTMDFAMGLPRSEKGSDAIWVIVDRLTKSAHFLPVKTTYNLNQLAQLYIDEIVRLHGIPISIVSDRDPRFTFVFWKSLHKALGTKLNFSTTYHPQTDGQSERVIQILEDMLRACVLDWSGKWEKYVRLAEFAYNNSYQASIGMATYEALYGRRCRSPVHWDEVGERKLLGPELVQQTAEAVDKIHQRLKTAQSRQKSYADRRRRDLEFEIGDYVFLRVSPMKGVLRFGKKRKLSPRYIGPFEILDRVGDKAYRLLLPSSLAGIALESLAKCETDIPNLTPDLTYEERPVQILDSQVKQLKHKEIRLVKVMWENHGREEMTWELEDEMREKYPILFE</sequence>
<dbReference type="PANTHER" id="PTHR37984">
    <property type="entry name" value="PROTEIN CBG26694"/>
    <property type="match status" value="1"/>
</dbReference>
<keyword evidence="12" id="KW-0239">DNA-directed DNA polymerase</keyword>
<keyword evidence="8" id="KW-0378">Hydrolase</keyword>
<evidence type="ECO:0000256" key="5">
    <source>
        <dbReference type="ARBA" id="ARBA00022723"/>
    </source>
</evidence>
<dbReference type="Gene3D" id="3.10.10.10">
    <property type="entry name" value="HIV Type 1 Reverse Transcriptase, subunit A, domain 1"/>
    <property type="match status" value="1"/>
</dbReference>
<evidence type="ECO:0000313" key="18">
    <source>
        <dbReference type="EMBL" id="VFU40680.1"/>
    </source>
</evidence>
<keyword evidence="11" id="KW-0695">RNA-directed DNA polymerase</keyword>
<feature type="region of interest" description="Disordered" evidence="15">
    <location>
        <begin position="351"/>
        <end position="389"/>
    </location>
</feature>
<dbReference type="GO" id="GO:0004519">
    <property type="term" value="F:endonuclease activity"/>
    <property type="evidence" value="ECO:0007669"/>
    <property type="project" value="UniProtKB-KW"/>
</dbReference>
<feature type="compositionally biased region" description="Basic and acidic residues" evidence="15">
    <location>
        <begin position="363"/>
        <end position="380"/>
    </location>
</feature>
<dbReference type="Pfam" id="PF00078">
    <property type="entry name" value="RVT_1"/>
    <property type="match status" value="1"/>
</dbReference>
<dbReference type="GO" id="GO:0015074">
    <property type="term" value="P:DNA integration"/>
    <property type="evidence" value="ECO:0007669"/>
    <property type="project" value="UniProtKB-KW"/>
</dbReference>
<keyword evidence="3" id="KW-0548">Nucleotidyltransferase</keyword>
<dbReference type="GO" id="GO:0006508">
    <property type="term" value="P:proteolysis"/>
    <property type="evidence" value="ECO:0007669"/>
    <property type="project" value="UniProtKB-KW"/>
</dbReference>
<evidence type="ECO:0000256" key="4">
    <source>
        <dbReference type="ARBA" id="ARBA00022722"/>
    </source>
</evidence>
<evidence type="ECO:0000259" key="17">
    <source>
        <dbReference type="PROSITE" id="PS50994"/>
    </source>
</evidence>
<dbReference type="Gene3D" id="3.10.20.370">
    <property type="match status" value="1"/>
</dbReference>
<keyword evidence="14" id="KW-0233">DNA recombination</keyword>
<dbReference type="PROSITE" id="PS50878">
    <property type="entry name" value="RT_POL"/>
    <property type="match status" value="1"/>
</dbReference>
<dbReference type="GO" id="GO:0003887">
    <property type="term" value="F:DNA-directed DNA polymerase activity"/>
    <property type="evidence" value="ECO:0007669"/>
    <property type="project" value="UniProtKB-KW"/>
</dbReference>
<gene>
    <name evidence="18" type="ORF">SVIM_LOCUS234985</name>
</gene>
<keyword evidence="10" id="KW-0229">DNA integration</keyword>
<evidence type="ECO:0000256" key="14">
    <source>
        <dbReference type="ARBA" id="ARBA00023172"/>
    </source>
</evidence>
<dbReference type="InterPro" id="IPR055089">
    <property type="entry name" value="COP9_N"/>
</dbReference>
<dbReference type="GO" id="GO:0006310">
    <property type="term" value="P:DNA recombination"/>
    <property type="evidence" value="ECO:0007669"/>
    <property type="project" value="UniProtKB-KW"/>
</dbReference>
<dbReference type="PROSITE" id="PS50994">
    <property type="entry name" value="INTEGRASE"/>
    <property type="match status" value="1"/>
</dbReference>
<dbReference type="GO" id="GO:0046872">
    <property type="term" value="F:metal ion binding"/>
    <property type="evidence" value="ECO:0007669"/>
    <property type="project" value="UniProtKB-KW"/>
</dbReference>
<dbReference type="GO" id="GO:0003964">
    <property type="term" value="F:RNA-directed DNA polymerase activity"/>
    <property type="evidence" value="ECO:0007669"/>
    <property type="project" value="UniProtKB-KW"/>
</dbReference>
<dbReference type="Pfam" id="PF17917">
    <property type="entry name" value="RT_RNaseH"/>
    <property type="match status" value="1"/>
</dbReference>
<dbReference type="CDD" id="cd01647">
    <property type="entry name" value="RT_LTR"/>
    <property type="match status" value="1"/>
</dbReference>
<feature type="domain" description="Reverse transcriptase" evidence="16">
    <location>
        <begin position="640"/>
        <end position="833"/>
    </location>
</feature>
<evidence type="ECO:0000256" key="6">
    <source>
        <dbReference type="ARBA" id="ARBA00022750"/>
    </source>
</evidence>
<keyword evidence="13" id="KW-0238">DNA-binding</keyword>
<dbReference type="Pfam" id="PF24626">
    <property type="entry name" value="SH3_Tf2-1"/>
    <property type="match status" value="1"/>
</dbReference>
<dbReference type="FunFam" id="3.10.20.370:FF:000001">
    <property type="entry name" value="Retrovirus-related Pol polyprotein from transposon 17.6-like protein"/>
    <property type="match status" value="1"/>
</dbReference>
<keyword evidence="1" id="KW-0645">Protease</keyword>
<dbReference type="Gene3D" id="3.30.420.10">
    <property type="entry name" value="Ribonuclease H-like superfamily/Ribonuclease H"/>
    <property type="match status" value="1"/>
</dbReference>
<evidence type="ECO:0008006" key="19">
    <source>
        <dbReference type="Google" id="ProtNLM"/>
    </source>
</evidence>
<dbReference type="GO" id="GO:0004190">
    <property type="term" value="F:aspartic-type endopeptidase activity"/>
    <property type="evidence" value="ECO:0007669"/>
    <property type="project" value="UniProtKB-KW"/>
</dbReference>
<dbReference type="InterPro" id="IPR050951">
    <property type="entry name" value="Retrovirus_Pol_polyprotein"/>
</dbReference>
<dbReference type="InterPro" id="IPR012337">
    <property type="entry name" value="RNaseH-like_sf"/>
</dbReference>
<organism evidence="18">
    <name type="scientific">Salix viminalis</name>
    <name type="common">Common osier</name>
    <name type="synonym">Basket willow</name>
    <dbReference type="NCBI Taxonomy" id="40686"/>
    <lineage>
        <taxon>Eukaryota</taxon>
        <taxon>Viridiplantae</taxon>
        <taxon>Streptophyta</taxon>
        <taxon>Embryophyta</taxon>
        <taxon>Tracheophyta</taxon>
        <taxon>Spermatophyta</taxon>
        <taxon>Magnoliopsida</taxon>
        <taxon>eudicotyledons</taxon>
        <taxon>Gunneridae</taxon>
        <taxon>Pentapetalae</taxon>
        <taxon>rosids</taxon>
        <taxon>fabids</taxon>
        <taxon>Malpighiales</taxon>
        <taxon>Salicaceae</taxon>
        <taxon>Saliceae</taxon>
        <taxon>Salix</taxon>
    </lineage>
</organism>
<dbReference type="Gene3D" id="3.30.70.270">
    <property type="match status" value="2"/>
</dbReference>
<evidence type="ECO:0000256" key="13">
    <source>
        <dbReference type="ARBA" id="ARBA00023125"/>
    </source>
</evidence>
<keyword evidence="4" id="KW-0540">Nuclease</keyword>
<dbReference type="Pfam" id="PF17921">
    <property type="entry name" value="Integrase_H2C2"/>
    <property type="match status" value="1"/>
</dbReference>
<keyword evidence="9" id="KW-0460">Magnesium</keyword>
<evidence type="ECO:0000256" key="12">
    <source>
        <dbReference type="ARBA" id="ARBA00022932"/>
    </source>
</evidence>
<evidence type="ECO:0000256" key="2">
    <source>
        <dbReference type="ARBA" id="ARBA00022679"/>
    </source>
</evidence>
<dbReference type="Pfam" id="PF22788">
    <property type="entry name" value="COP9_hel_rpt"/>
    <property type="match status" value="1"/>
</dbReference>
<dbReference type="InterPro" id="IPR043128">
    <property type="entry name" value="Rev_trsase/Diguanyl_cyclase"/>
</dbReference>
<evidence type="ECO:0000256" key="15">
    <source>
        <dbReference type="SAM" id="MobiDB-lite"/>
    </source>
</evidence>
<dbReference type="SUPFAM" id="SSF53098">
    <property type="entry name" value="Ribonuclease H-like"/>
    <property type="match status" value="1"/>
</dbReference>
<keyword evidence="7" id="KW-0255">Endonuclease</keyword>
<evidence type="ECO:0000256" key="11">
    <source>
        <dbReference type="ARBA" id="ARBA00022918"/>
    </source>
</evidence>
<dbReference type="FunFam" id="3.10.10.10:FF:000007">
    <property type="entry name" value="Retrovirus-related Pol polyprotein from transposon 17.6-like Protein"/>
    <property type="match status" value="1"/>
</dbReference>
<dbReference type="InterPro" id="IPR001584">
    <property type="entry name" value="Integrase_cat-core"/>
</dbReference>
<evidence type="ECO:0000256" key="7">
    <source>
        <dbReference type="ARBA" id="ARBA00022759"/>
    </source>
</evidence>
<feature type="domain" description="Integrase catalytic" evidence="17">
    <location>
        <begin position="1134"/>
        <end position="1297"/>
    </location>
</feature>
<dbReference type="InterPro" id="IPR000477">
    <property type="entry name" value="RT_dom"/>
</dbReference>
<name>A0A6N2LYN7_SALVM</name>
<dbReference type="InterPro" id="IPR056924">
    <property type="entry name" value="SH3_Tf2-1"/>
</dbReference>
<dbReference type="CDD" id="cd09274">
    <property type="entry name" value="RNase_HI_RT_Ty3"/>
    <property type="match status" value="1"/>
</dbReference>
<dbReference type="InterPro" id="IPR043502">
    <property type="entry name" value="DNA/RNA_pol_sf"/>
</dbReference>
<dbReference type="InterPro" id="IPR041373">
    <property type="entry name" value="RT_RNaseH"/>
</dbReference>
<evidence type="ECO:0000256" key="1">
    <source>
        <dbReference type="ARBA" id="ARBA00022670"/>
    </source>
</evidence>
<dbReference type="Gene3D" id="1.10.340.70">
    <property type="match status" value="1"/>
</dbReference>
<accession>A0A6N2LYN7</accession>
<dbReference type="FunFam" id="3.30.70.270:FF:000020">
    <property type="entry name" value="Transposon Tf2-6 polyprotein-like Protein"/>
    <property type="match status" value="1"/>
</dbReference>
<reference evidence="18" key="1">
    <citation type="submission" date="2019-03" db="EMBL/GenBank/DDBJ databases">
        <authorList>
            <person name="Mank J."/>
            <person name="Almeida P."/>
        </authorList>
    </citation>
    <scope>NUCLEOTIDE SEQUENCE</scope>
    <source>
        <strain evidence="18">78183</strain>
    </source>
</reference>
<evidence type="ECO:0000259" key="16">
    <source>
        <dbReference type="PROSITE" id="PS50878"/>
    </source>
</evidence>
<dbReference type="SUPFAM" id="SSF56672">
    <property type="entry name" value="DNA/RNA polymerases"/>
    <property type="match status" value="1"/>
</dbReference>
<dbReference type="EMBL" id="CAADRP010001552">
    <property type="protein sequence ID" value="VFU40680.1"/>
    <property type="molecule type" value="Genomic_DNA"/>
</dbReference>
<keyword evidence="6" id="KW-0064">Aspartyl protease</keyword>
<proteinExistence type="predicted"/>
<dbReference type="PANTHER" id="PTHR37984:SF5">
    <property type="entry name" value="PROTEIN NYNRIN-LIKE"/>
    <property type="match status" value="1"/>
</dbReference>
<dbReference type="InterPro" id="IPR041588">
    <property type="entry name" value="Integrase_H2C2"/>
</dbReference>
<keyword evidence="2" id="KW-0808">Transferase</keyword>
<evidence type="ECO:0000256" key="10">
    <source>
        <dbReference type="ARBA" id="ARBA00022908"/>
    </source>
</evidence>
<evidence type="ECO:0000256" key="8">
    <source>
        <dbReference type="ARBA" id="ARBA00022801"/>
    </source>
</evidence>
<dbReference type="GO" id="GO:0003677">
    <property type="term" value="F:DNA binding"/>
    <property type="evidence" value="ECO:0007669"/>
    <property type="project" value="UniProtKB-KW"/>
</dbReference>
<evidence type="ECO:0000256" key="3">
    <source>
        <dbReference type="ARBA" id="ARBA00022695"/>
    </source>
</evidence>
<protein>
    <recommendedName>
        <fullName evidence="19">Reverse transcriptase</fullName>
    </recommendedName>
</protein>